<keyword evidence="6 9" id="KW-0342">GTP-binding</keyword>
<evidence type="ECO:0000256" key="5">
    <source>
        <dbReference type="ARBA" id="ARBA00022912"/>
    </source>
</evidence>
<dbReference type="SMART" id="SM00275">
    <property type="entry name" value="G_alpha"/>
    <property type="match status" value="1"/>
</dbReference>
<feature type="compositionally biased region" description="Low complexity" evidence="12">
    <location>
        <begin position="1749"/>
        <end position="1762"/>
    </location>
</feature>
<keyword evidence="13" id="KW-0812">Transmembrane</keyword>
<evidence type="ECO:0000313" key="18">
    <source>
        <dbReference type="Proteomes" id="UP000001396"/>
    </source>
</evidence>
<dbReference type="InterPro" id="IPR001019">
    <property type="entry name" value="Gprotein_alpha_su"/>
</dbReference>
<dbReference type="Pfam" id="PF00481">
    <property type="entry name" value="PP2C"/>
    <property type="match status" value="1"/>
</dbReference>
<dbReference type="InterPro" id="IPR000222">
    <property type="entry name" value="PP2C_BS"/>
</dbReference>
<sequence length="2170" mass="248747">MICLIFKRVVSQPRKGNEKPKVFSLLSSTIGLPLILSGSWPCIIRSKEFRFCKSTLYWDKRHLILHGIEFGCYVLAEAWQRNSQSKAKQIVKKNSSSSSSRRRRLVMSSDTIQLKVRLVDKKVFKKFQFFPKKSVKEARLFIAKELEVDPEQYGLFLPPRDDQNGIWFRDDYPLDFYGLEGETDQKEAMLFSAKPEAALMEFVEFKKRYRPIKVTKGGDQYKTVMVDDTMNVADAITNILTQVPVSSAISESELFSMSEDEVEVLSGDMTIREQGYVGECTTGLLKTSKGEVNLYVKVPYCEGWIMRKRGGNIMKGIKNWNKRWYTLKKNKLIYHKAKGLGPEMGCIWMKTVQAVRPVRNVTDIPNKYAKSCFEIVTPARTYVMLANSATEMKKWVDILDFSRRMFAYETHFFGVASKGSKMSLVVKGNSANEESDASESEDESKKKKKEEAEAVAAAAAAEQEKQRLAKEEEEKAARQEEQERVEREAEEARRKAQEEEEQLKRQHEEFLEKQRQLELEKQKQLQDQLEEDRRLEELMQQMEMEQDERIKLKEEQERIEQERIESAKRLEEEQERVRKEVERLEQERQEAEKKEQERQEAERQEAERKEQERQERERESERIRLEAEVERQRLETERLEQERQMLLEQERIEQERLLAEQEENEADDLLQQLEQENQEEEQRQIAAKRLRSMQARLESVEAETPDLKYLLSEASLATPENLLVGWANYITSDCKLPSKPILNLQSVEANLDKYIHLLHKLEPESFTLRALDLTSNAEKAELIVQELQEFGVDTIKVEQLLSEDLDTQVNVLLTVYEEVGGNWEEEFQTQVVSKRLFATKYITHILQASPISQLLPSTPFEMLKSIMDGQILCYLINSIFPGTIDERVVKRNSQLSPKSNLNVAINCSRALGAKHESITKDSLASLSTSDLHNIVWEIVETCLLQAADPAKQRSLFHLMRAETRNSFRQLEREKVMLRWFNYHLRKICNRQINNFSDDMEDCENYAYLFEVIAPQLSRKDEILSESDWERRAEIVLDMASKLGCMPLLTPRDIVETENSKLNLLFVADLMRVSLALPAYNFSVDEHLVDQVAKSSEQSNNDQQLLEWINQMGLGVDASSLLEDFRDGTLFLKIFDKVLPAGTVDQKKLKIVPNSVFKKLELFNYTMEICHKFKLNVAGIAGTDLLNGDIRSNRAILNQVRRYLGDKVTIDVVTAHQKEALKWCNSKVDLESTKVKPIQSFKDQFLQDSLFLLELLEALSPKTIDRSYRLVTYYLLSTSSSKKSSDDASSVVSSSPALAAIAAPLEPKDYDYSVSVLVMGLAEAGKTTLQRQLDVMYGTKLLDPKYYQRLIYGNTIATLIRLIENADRVNISFSEDNTERVRRVLATPIELARNRLPRFPLRLGYDCKCLWEDPDMQTMFHYANCCPEYRTPGRTKYYMENMFRVFSPEFTPTRLDIISAYEQVDHPQHSTLTYRRLKMELTCAPTKPIQRKDWNAIAYHEPHYVFYVVSLKDYHTADELLNTSLIPTPTCTNHYHNNILLESLAALESFSNSEVFEKAHSIFLIFNTSETFVHKLKFFDLKHCFEDYNEGVDHKKAIDYITNKFTQILVEKNKPYQAYSINLLDQEDTRVKFDSVLDYIIPDAENRGLFESIPSSSLHPTSVLPHSSSIVVKPLNDNHIEISSAITSTTSTRANHTNGSVIGSSNNSISSALAASSLDDDTQSNASTSTASSFTNPDPIYQTTSSTQAESVIPPLSLSSPSTKKPKVKVDKKEQKAEKLREKEQLRLEKEQQRLEKEQQRLEKEQQNRPDKEQLRVEKEQQRLEKEQQRAEKEREKGAASELKRAEKEKQEKEKERIRLEKEQQLKDKKAAAAAAATATTTTNNNNVGTSKPKKKGKGLSVQSGFTSIQGRRKNMEDAHAVIDNLNEMFKQVPSNENCSYYAVYDGHGGVQTAQALEPIVHKCIVESSSFSSGNYEQSMKEGFDAADKLVIPVCEKSGSTGVAALIVGNTLYTANVGDSECVIARQNATSSSKSPVYDTQLLTYKHLANDEKEKIRITEMGGMIIFGRLFGSLAVARSFGDREYKEGEKKFVTSEPFTQVIDLTPKDHYIIMGCDGLWDKVSYEEATTMCSKLHKQGKNAKEISEALVNDSFDKGSTDNITVIVVILNWK</sequence>
<dbReference type="GO" id="GO:0007186">
    <property type="term" value="P:G protein-coupled receptor signaling pathway"/>
    <property type="evidence" value="ECO:0007669"/>
    <property type="project" value="InterPro"/>
</dbReference>
<dbReference type="FunCoup" id="D3BCH3">
    <property type="interactions" value="563"/>
</dbReference>
<dbReference type="Pfam" id="PF00169">
    <property type="entry name" value="PH"/>
    <property type="match status" value="1"/>
</dbReference>
<feature type="compositionally biased region" description="Acidic residues" evidence="12">
    <location>
        <begin position="433"/>
        <end position="442"/>
    </location>
</feature>
<keyword evidence="7" id="KW-0009">Actin-binding</keyword>
<evidence type="ECO:0000256" key="11">
    <source>
        <dbReference type="RuleBase" id="RU003465"/>
    </source>
</evidence>
<comment type="similarity">
    <text evidence="11">Belongs to the PP2C family.</text>
</comment>
<dbReference type="SMART" id="SM00033">
    <property type="entry name" value="CH"/>
    <property type="match status" value="5"/>
</dbReference>
<evidence type="ECO:0000256" key="1">
    <source>
        <dbReference type="ARBA" id="ARBA00022723"/>
    </source>
</evidence>
<evidence type="ECO:0000256" key="7">
    <source>
        <dbReference type="ARBA" id="ARBA00023203"/>
    </source>
</evidence>
<dbReference type="InterPro" id="IPR036457">
    <property type="entry name" value="PPM-type-like_dom_sf"/>
</dbReference>
<dbReference type="SUPFAM" id="SSF50729">
    <property type="entry name" value="PH domain-like"/>
    <property type="match status" value="1"/>
</dbReference>
<dbReference type="GO" id="GO:0051639">
    <property type="term" value="P:actin filament network formation"/>
    <property type="evidence" value="ECO:0007669"/>
    <property type="project" value="TreeGrafter"/>
</dbReference>
<keyword evidence="13" id="KW-0472">Membrane</keyword>
<dbReference type="Gene3D" id="3.10.20.90">
    <property type="entry name" value="Phosphatidylinositol 3-kinase Catalytic Subunit, Chain A, domain 1"/>
    <property type="match status" value="1"/>
</dbReference>
<feature type="compositionally biased region" description="Low complexity" evidence="12">
    <location>
        <begin position="1871"/>
        <end position="1886"/>
    </location>
</feature>
<dbReference type="InterPro" id="IPR011993">
    <property type="entry name" value="PH-like_dom_sf"/>
</dbReference>
<dbReference type="GO" id="GO:0032432">
    <property type="term" value="C:actin filament bundle"/>
    <property type="evidence" value="ECO:0007669"/>
    <property type="project" value="TreeGrafter"/>
</dbReference>
<dbReference type="SMART" id="SM00233">
    <property type="entry name" value="PH"/>
    <property type="match status" value="1"/>
</dbReference>
<dbReference type="InterPro" id="IPR032425">
    <property type="entry name" value="FERM_f0"/>
</dbReference>
<dbReference type="Proteomes" id="UP000001396">
    <property type="component" value="Unassembled WGS sequence"/>
</dbReference>
<feature type="region of interest" description="Disordered" evidence="12">
    <location>
        <begin position="581"/>
        <end position="621"/>
    </location>
</feature>
<feature type="domain" description="Calponin-homology (CH)" evidence="15">
    <location>
        <begin position="1213"/>
        <end position="1329"/>
    </location>
</feature>
<dbReference type="GO" id="GO:0051017">
    <property type="term" value="P:actin filament bundle assembly"/>
    <property type="evidence" value="ECO:0007669"/>
    <property type="project" value="InterPro"/>
</dbReference>
<feature type="domain" description="Calponin-homology (CH)" evidence="15">
    <location>
        <begin position="831"/>
        <end position="943"/>
    </location>
</feature>
<dbReference type="GO" id="GO:0005525">
    <property type="term" value="F:GTP binding"/>
    <property type="evidence" value="ECO:0007669"/>
    <property type="project" value="UniProtKB-KW"/>
</dbReference>
<feature type="binding site" evidence="10">
    <location>
        <position position="1326"/>
    </location>
    <ligand>
        <name>Mg(2+)</name>
        <dbReference type="ChEBI" id="CHEBI:18420"/>
    </ligand>
</feature>
<dbReference type="SUPFAM" id="SSF47895">
    <property type="entry name" value="Transducin (alpha subunit), insertion domain"/>
    <property type="match status" value="1"/>
</dbReference>
<evidence type="ECO:0000256" key="3">
    <source>
        <dbReference type="ARBA" id="ARBA00022741"/>
    </source>
</evidence>
<feature type="region of interest" description="Disordered" evidence="12">
    <location>
        <begin position="427"/>
        <end position="507"/>
    </location>
</feature>
<evidence type="ECO:0000256" key="9">
    <source>
        <dbReference type="PIRSR" id="PIRSR601019-1"/>
    </source>
</evidence>
<dbReference type="InParanoid" id="D3BCH3"/>
<dbReference type="SUPFAM" id="SSF47576">
    <property type="entry name" value="Calponin-homology domain, CH-domain"/>
    <property type="match status" value="1"/>
</dbReference>
<dbReference type="SUPFAM" id="SSF52540">
    <property type="entry name" value="P-loop containing nucleoside triphosphate hydrolases"/>
    <property type="match status" value="1"/>
</dbReference>
<dbReference type="PROSITE" id="PS51746">
    <property type="entry name" value="PPM_2"/>
    <property type="match status" value="1"/>
</dbReference>
<dbReference type="InterPro" id="IPR001715">
    <property type="entry name" value="CH_dom"/>
</dbReference>
<dbReference type="PROSITE" id="PS01032">
    <property type="entry name" value="PPM_1"/>
    <property type="match status" value="1"/>
</dbReference>
<feature type="compositionally biased region" description="Basic and acidic residues" evidence="12">
    <location>
        <begin position="1767"/>
        <end position="1870"/>
    </location>
</feature>
<evidence type="ECO:0000256" key="2">
    <source>
        <dbReference type="ARBA" id="ARBA00022737"/>
    </source>
</evidence>
<dbReference type="Gene3D" id="3.60.40.10">
    <property type="entry name" value="PPM-type phosphatase domain"/>
    <property type="match status" value="1"/>
</dbReference>
<feature type="region of interest" description="Disordered" evidence="12">
    <location>
        <begin position="1715"/>
        <end position="1902"/>
    </location>
</feature>
<keyword evidence="10" id="KW-0460">Magnesium</keyword>
<dbReference type="Gene3D" id="1.10.418.10">
    <property type="entry name" value="Calponin-like domain"/>
    <property type="match status" value="5"/>
</dbReference>
<dbReference type="InterPro" id="IPR001849">
    <property type="entry name" value="PH_domain"/>
</dbReference>
<dbReference type="GO" id="GO:0005737">
    <property type="term" value="C:cytoplasm"/>
    <property type="evidence" value="ECO:0007669"/>
    <property type="project" value="TreeGrafter"/>
</dbReference>
<dbReference type="PROSITE" id="PS50003">
    <property type="entry name" value="PH_DOMAIN"/>
    <property type="match status" value="1"/>
</dbReference>
<evidence type="ECO:0000259" key="15">
    <source>
        <dbReference type="PROSITE" id="PS50021"/>
    </source>
</evidence>
<feature type="domain" description="PH" evidence="14">
    <location>
        <begin position="298"/>
        <end position="404"/>
    </location>
</feature>
<feature type="binding site" evidence="9">
    <location>
        <begin position="1322"/>
        <end position="1327"/>
    </location>
    <ligand>
        <name>GTP</name>
        <dbReference type="ChEBI" id="CHEBI:37565"/>
    </ligand>
</feature>
<dbReference type="InterPro" id="IPR036872">
    <property type="entry name" value="CH_dom_sf"/>
</dbReference>
<feature type="compositionally biased region" description="Low complexity" evidence="12">
    <location>
        <begin position="1715"/>
        <end position="1735"/>
    </location>
</feature>
<dbReference type="GO" id="GO:0005547">
    <property type="term" value="F:phosphatidylinositol-3,4,5-trisphosphate binding"/>
    <property type="evidence" value="ECO:0007669"/>
    <property type="project" value="UniProtKB-ARBA"/>
</dbReference>
<accession>D3BCH3</accession>
<keyword evidence="2" id="KW-0677">Repeat</keyword>
<keyword evidence="18" id="KW-1185">Reference proteome</keyword>
<evidence type="ECO:0000256" key="12">
    <source>
        <dbReference type="SAM" id="MobiDB-lite"/>
    </source>
</evidence>
<dbReference type="RefSeq" id="XP_020433081.1">
    <property type="nucleotide sequence ID" value="XM_020577061.1"/>
</dbReference>
<dbReference type="GeneID" id="31361681"/>
<dbReference type="GO" id="GO:0004721">
    <property type="term" value="F:phosphoprotein phosphatase activity"/>
    <property type="evidence" value="ECO:0007669"/>
    <property type="project" value="UniProtKB-KW"/>
</dbReference>
<feature type="transmembrane region" description="Helical" evidence="13">
    <location>
        <begin position="21"/>
        <end position="40"/>
    </location>
</feature>
<dbReference type="PROSITE" id="PS51882">
    <property type="entry name" value="G_ALPHA"/>
    <property type="match status" value="1"/>
</dbReference>
<dbReference type="InterPro" id="IPR027417">
    <property type="entry name" value="P-loop_NTPase"/>
</dbReference>
<feature type="domain" description="Calponin-homology (CH)" evidence="15">
    <location>
        <begin position="970"/>
        <end position="1074"/>
    </location>
</feature>
<gene>
    <name evidence="17" type="primary">enlA</name>
    <name evidence="17" type="ORF">PPL_06198</name>
</gene>
<feature type="compositionally biased region" description="Basic and acidic residues" evidence="12">
    <location>
        <begin position="443"/>
        <end position="452"/>
    </location>
</feature>
<dbReference type="Pfam" id="PF00503">
    <property type="entry name" value="G-alpha"/>
    <property type="match status" value="1"/>
</dbReference>
<evidence type="ECO:0000256" key="4">
    <source>
        <dbReference type="ARBA" id="ARBA00022801"/>
    </source>
</evidence>
<proteinExistence type="inferred from homology"/>
<dbReference type="SMART" id="SM00332">
    <property type="entry name" value="PP2Cc"/>
    <property type="match status" value="1"/>
</dbReference>
<dbReference type="InterPro" id="IPR039959">
    <property type="entry name" value="Fimbrin/Plastin"/>
</dbReference>
<evidence type="ECO:0000256" key="6">
    <source>
        <dbReference type="ARBA" id="ARBA00023134"/>
    </source>
</evidence>
<keyword evidence="8" id="KW-0807">Transducer</keyword>
<dbReference type="GO" id="GO:0003924">
    <property type="term" value="F:GTPase activity"/>
    <property type="evidence" value="ECO:0007669"/>
    <property type="project" value="InterPro"/>
</dbReference>
<dbReference type="Pfam" id="PF16511">
    <property type="entry name" value="FERM_f0"/>
    <property type="match status" value="1"/>
</dbReference>
<dbReference type="Gene3D" id="1.10.400.10">
    <property type="entry name" value="GI Alpha 1, domain 2-like"/>
    <property type="match status" value="1"/>
</dbReference>
<dbReference type="CDD" id="cd21218">
    <property type="entry name" value="CH_PLS_FIM_rpt2"/>
    <property type="match status" value="1"/>
</dbReference>
<dbReference type="FunFam" id="2.30.29.30:FF:000286">
    <property type="entry name" value="PH-protein kinase domain containing protein"/>
    <property type="match status" value="1"/>
</dbReference>
<feature type="region of interest" description="Disordered" evidence="12">
    <location>
        <begin position="534"/>
        <end position="555"/>
    </location>
</feature>
<keyword evidence="3 9" id="KW-0547">Nucleotide-binding</keyword>
<keyword evidence="1 10" id="KW-0479">Metal-binding</keyword>
<dbReference type="EMBL" id="ADBJ01000027">
    <property type="protein sequence ID" value="EFA80963.1"/>
    <property type="molecule type" value="Genomic_DNA"/>
</dbReference>
<comment type="caution">
    <text evidence="17">The sequence shown here is derived from an EMBL/GenBank/DDBJ whole genome shotgun (WGS) entry which is preliminary data.</text>
</comment>
<dbReference type="GO" id="GO:0005884">
    <property type="term" value="C:actin filament"/>
    <property type="evidence" value="ECO:0007669"/>
    <property type="project" value="TreeGrafter"/>
</dbReference>
<evidence type="ECO:0000256" key="13">
    <source>
        <dbReference type="SAM" id="Phobius"/>
    </source>
</evidence>
<organism evidence="17 18">
    <name type="scientific">Heterostelium pallidum (strain ATCC 26659 / Pp 5 / PN500)</name>
    <name type="common">Cellular slime mold</name>
    <name type="synonym">Polysphondylium pallidum</name>
    <dbReference type="NCBI Taxonomy" id="670386"/>
    <lineage>
        <taxon>Eukaryota</taxon>
        <taxon>Amoebozoa</taxon>
        <taxon>Evosea</taxon>
        <taxon>Eumycetozoa</taxon>
        <taxon>Dictyostelia</taxon>
        <taxon>Acytosteliales</taxon>
        <taxon>Acytosteliaceae</taxon>
        <taxon>Heterostelium</taxon>
    </lineage>
</organism>
<evidence type="ECO:0000256" key="10">
    <source>
        <dbReference type="PIRSR" id="PIRSR601019-2"/>
    </source>
</evidence>
<dbReference type="InterPro" id="IPR001932">
    <property type="entry name" value="PPM-type_phosphatase-like_dom"/>
</dbReference>
<name>D3BCH3_HETP5</name>
<dbReference type="Gene3D" id="3.40.50.300">
    <property type="entry name" value="P-loop containing nucleotide triphosphate hydrolases"/>
    <property type="match status" value="1"/>
</dbReference>
<dbReference type="Pfam" id="PF00307">
    <property type="entry name" value="CH"/>
    <property type="match status" value="4"/>
</dbReference>
<evidence type="ECO:0000256" key="8">
    <source>
        <dbReference type="ARBA" id="ARBA00023224"/>
    </source>
</evidence>
<feature type="compositionally biased region" description="Basic and acidic residues" evidence="12">
    <location>
        <begin position="462"/>
        <end position="507"/>
    </location>
</feature>
<dbReference type="GO" id="GO:0046872">
    <property type="term" value="F:metal ion binding"/>
    <property type="evidence" value="ECO:0007669"/>
    <property type="project" value="UniProtKB-KW"/>
</dbReference>
<protein>
    <submittedName>
        <fullName evidence="17">Actin binding protein</fullName>
    </submittedName>
</protein>
<feature type="domain" description="Calponin-homology (CH)" evidence="15">
    <location>
        <begin position="1098"/>
        <end position="1204"/>
    </location>
</feature>
<dbReference type="GO" id="GO:0051015">
    <property type="term" value="F:actin filament binding"/>
    <property type="evidence" value="ECO:0007669"/>
    <property type="project" value="InterPro"/>
</dbReference>
<keyword evidence="13" id="KW-1133">Transmembrane helix</keyword>
<reference evidence="17 18" key="1">
    <citation type="journal article" date="2011" name="Genome Res.">
        <title>Phylogeny-wide analysis of social amoeba genomes highlights ancient origins for complex intercellular communication.</title>
        <authorList>
            <person name="Heidel A.J."/>
            <person name="Lawal H.M."/>
            <person name="Felder M."/>
            <person name="Schilde C."/>
            <person name="Helps N.R."/>
            <person name="Tunggal B."/>
            <person name="Rivero F."/>
            <person name="John U."/>
            <person name="Schleicher M."/>
            <person name="Eichinger L."/>
            <person name="Platzer M."/>
            <person name="Noegel A.A."/>
            <person name="Schaap P."/>
            <person name="Gloeckner G."/>
        </authorList>
    </citation>
    <scope>NUCLEOTIDE SEQUENCE [LARGE SCALE GENOMIC DNA]</scope>
    <source>
        <strain evidence="18">ATCC 26659 / Pp 5 / PN500</strain>
    </source>
</reference>
<dbReference type="SUPFAM" id="SSF81606">
    <property type="entry name" value="PP2C-like"/>
    <property type="match status" value="1"/>
</dbReference>
<evidence type="ECO:0000259" key="16">
    <source>
        <dbReference type="PROSITE" id="PS51746"/>
    </source>
</evidence>
<dbReference type="InterPro" id="IPR011025">
    <property type="entry name" value="GproteinA_insert"/>
</dbReference>
<dbReference type="CDD" id="cd00143">
    <property type="entry name" value="PP2Cc"/>
    <property type="match status" value="1"/>
</dbReference>
<dbReference type="PROSITE" id="PS50021">
    <property type="entry name" value="CH"/>
    <property type="match status" value="4"/>
</dbReference>
<dbReference type="STRING" id="670386.D3BCH3"/>
<feature type="domain" description="PPM-type phosphatase" evidence="16">
    <location>
        <begin position="1902"/>
        <end position="2167"/>
    </location>
</feature>
<dbReference type="GO" id="GO:0031683">
    <property type="term" value="F:G-protein beta/gamma-subunit complex binding"/>
    <property type="evidence" value="ECO:0007669"/>
    <property type="project" value="InterPro"/>
</dbReference>
<dbReference type="PANTHER" id="PTHR19961:SF24">
    <property type="entry name" value="ACTIN BINDING PROTEIN"/>
    <property type="match status" value="1"/>
</dbReference>
<evidence type="ECO:0000313" key="17">
    <source>
        <dbReference type="EMBL" id="EFA80963.1"/>
    </source>
</evidence>
<dbReference type="PANTHER" id="PTHR19961">
    <property type="entry name" value="FIMBRIN/PLASTIN"/>
    <property type="match status" value="1"/>
</dbReference>
<dbReference type="Gene3D" id="2.30.29.30">
    <property type="entry name" value="Pleckstrin-homology domain (PH domain)/Phosphotyrosine-binding domain (PTB)"/>
    <property type="match status" value="1"/>
</dbReference>
<keyword evidence="4 11" id="KW-0378">Hydrolase</keyword>
<evidence type="ECO:0000259" key="14">
    <source>
        <dbReference type="PROSITE" id="PS50003"/>
    </source>
</evidence>
<keyword evidence="5 11" id="KW-0904">Protein phosphatase</keyword>